<dbReference type="KEGG" id="cpb:Cphamn1_1465"/>
<protein>
    <submittedName>
        <fullName evidence="2">Uncharacterized protein</fullName>
    </submittedName>
</protein>
<dbReference type="HOGENOM" id="CLU_1465738_0_0_10"/>
<name>B3EJM2_CHLPB</name>
<evidence type="ECO:0000256" key="1">
    <source>
        <dbReference type="SAM" id="Phobius"/>
    </source>
</evidence>
<keyword evidence="1" id="KW-1133">Transmembrane helix</keyword>
<sequence>MHRYSVSSFRSTRGRIQLYSGIIEAWGPLFRAFRAVPWLRDTVAITLGHVVLGRDEEWIIWSRSHERVHVRQYEVWGILFFPAYLLSSFRVLLIGGTRIWKTGLSVLPEQMLHWPLWLTSARRAMFNAAACAVRYAVLRCDPGNLHITDIETGKLQVVCFRHGKKYGVICRLSVSEHLPHLFFQ</sequence>
<evidence type="ECO:0000313" key="2">
    <source>
        <dbReference type="EMBL" id="ACE04391.1"/>
    </source>
</evidence>
<feature type="transmembrane region" description="Helical" evidence="1">
    <location>
        <begin position="75"/>
        <end position="93"/>
    </location>
</feature>
<organism evidence="2">
    <name type="scientific">Chlorobium phaeobacteroides (strain BS1)</name>
    <dbReference type="NCBI Taxonomy" id="331678"/>
    <lineage>
        <taxon>Bacteria</taxon>
        <taxon>Pseudomonadati</taxon>
        <taxon>Chlorobiota</taxon>
        <taxon>Chlorobiia</taxon>
        <taxon>Chlorobiales</taxon>
        <taxon>Chlorobiaceae</taxon>
        <taxon>Chlorobium/Pelodictyon group</taxon>
        <taxon>Chlorobium</taxon>
    </lineage>
</organism>
<gene>
    <name evidence="2" type="ordered locus">Cphamn1_1465</name>
</gene>
<dbReference type="EMBL" id="CP001101">
    <property type="protein sequence ID" value="ACE04391.1"/>
    <property type="molecule type" value="Genomic_DNA"/>
</dbReference>
<keyword evidence="1" id="KW-0812">Transmembrane</keyword>
<accession>B3EJM2</accession>
<keyword evidence="1" id="KW-0472">Membrane</keyword>
<reference evidence="2" key="1">
    <citation type="submission" date="2008-06" db="EMBL/GenBank/DDBJ databases">
        <title>Complete sequence of Chlorobium phaeobacteroides BS1.</title>
        <authorList>
            <consortium name="US DOE Joint Genome Institute"/>
            <person name="Lucas S."/>
            <person name="Copeland A."/>
            <person name="Lapidus A."/>
            <person name="Glavina del Rio T."/>
            <person name="Dalin E."/>
            <person name="Tice H."/>
            <person name="Bruce D."/>
            <person name="Goodwin L."/>
            <person name="Pitluck S."/>
            <person name="Schmutz J."/>
            <person name="Larimer F."/>
            <person name="Land M."/>
            <person name="Hauser L."/>
            <person name="Kyrpides N."/>
            <person name="Ovchinnikova G."/>
            <person name="Li T."/>
            <person name="Liu Z."/>
            <person name="Zhao F."/>
            <person name="Overmann J."/>
            <person name="Bryant D.A."/>
            <person name="Richardson P."/>
        </authorList>
    </citation>
    <scope>NUCLEOTIDE SEQUENCE [LARGE SCALE GENOMIC DNA]</scope>
    <source>
        <strain evidence="2">BS1</strain>
    </source>
</reference>
<dbReference type="STRING" id="331678.Cphamn1_1465"/>
<dbReference type="AlphaFoldDB" id="B3EJM2"/>
<proteinExistence type="predicted"/>